<keyword evidence="3" id="KW-1185">Reference proteome</keyword>
<feature type="transmembrane region" description="Helical" evidence="1">
    <location>
        <begin position="110"/>
        <end position="133"/>
    </location>
</feature>
<accession>A0ABU5INX5</accession>
<evidence type="ECO:0008006" key="4">
    <source>
        <dbReference type="Google" id="ProtNLM"/>
    </source>
</evidence>
<reference evidence="2 3" key="1">
    <citation type="submission" date="2023-11" db="EMBL/GenBank/DDBJ databases">
        <title>Draft genome of Azohydromonas lata strain H1 (DSM1123), a polyhydroxyalkanoate producer.</title>
        <authorList>
            <person name="Traversa D."/>
            <person name="D'Addabbo P."/>
            <person name="Pazzani C."/>
            <person name="Manzari C."/>
            <person name="Chiara M."/>
            <person name="Scrascia M."/>
        </authorList>
    </citation>
    <scope>NUCLEOTIDE SEQUENCE [LARGE SCALE GENOMIC DNA]</scope>
    <source>
        <strain evidence="2 3">H1</strain>
    </source>
</reference>
<name>A0ABU5INX5_9BURK</name>
<feature type="transmembrane region" description="Helical" evidence="1">
    <location>
        <begin position="7"/>
        <end position="30"/>
    </location>
</feature>
<gene>
    <name evidence="2" type="ORF">SM757_28755</name>
</gene>
<evidence type="ECO:0000313" key="2">
    <source>
        <dbReference type="EMBL" id="MDZ5460577.1"/>
    </source>
</evidence>
<sequence>MKTKLHGLFGVIALLCIATFWSSTLISELFLGLASVVVVKNAVLAGMWVLVPAMAATGGSGFSLARTRHGRLVDIKGRRMKVVAANGLLVLLPSAYVLASMANAGRFDGAFYALQGLELAAGAVNLTLLALNIRDGMRLTGRLSPVRHALVPRG</sequence>
<protein>
    <recommendedName>
        <fullName evidence="4">Lipoprotein</fullName>
    </recommendedName>
</protein>
<dbReference type="Proteomes" id="UP001293718">
    <property type="component" value="Unassembled WGS sequence"/>
</dbReference>
<organism evidence="2 3">
    <name type="scientific">Azohydromonas lata</name>
    <dbReference type="NCBI Taxonomy" id="45677"/>
    <lineage>
        <taxon>Bacteria</taxon>
        <taxon>Pseudomonadati</taxon>
        <taxon>Pseudomonadota</taxon>
        <taxon>Betaproteobacteria</taxon>
        <taxon>Burkholderiales</taxon>
        <taxon>Sphaerotilaceae</taxon>
        <taxon>Azohydromonas</taxon>
    </lineage>
</organism>
<feature type="transmembrane region" description="Helical" evidence="1">
    <location>
        <begin position="42"/>
        <end position="62"/>
    </location>
</feature>
<keyword evidence="1" id="KW-0812">Transmembrane</keyword>
<dbReference type="RefSeq" id="WP_322467986.1">
    <property type="nucleotide sequence ID" value="NZ_JAXOJX010000074.1"/>
</dbReference>
<evidence type="ECO:0000256" key="1">
    <source>
        <dbReference type="SAM" id="Phobius"/>
    </source>
</evidence>
<dbReference type="EMBL" id="JAXOJX010000074">
    <property type="protein sequence ID" value="MDZ5460577.1"/>
    <property type="molecule type" value="Genomic_DNA"/>
</dbReference>
<evidence type="ECO:0000313" key="3">
    <source>
        <dbReference type="Proteomes" id="UP001293718"/>
    </source>
</evidence>
<proteinExistence type="predicted"/>
<feature type="transmembrane region" description="Helical" evidence="1">
    <location>
        <begin position="83"/>
        <end position="104"/>
    </location>
</feature>
<comment type="caution">
    <text evidence="2">The sequence shown here is derived from an EMBL/GenBank/DDBJ whole genome shotgun (WGS) entry which is preliminary data.</text>
</comment>
<keyword evidence="1" id="KW-1133">Transmembrane helix</keyword>
<keyword evidence="1" id="KW-0472">Membrane</keyword>